<protein>
    <submittedName>
        <fullName evidence="1">Uncharacterized protein YwbE</fullName>
    </submittedName>
</protein>
<organism evidence="1">
    <name type="scientific">hydrothermal vent metagenome</name>
    <dbReference type="NCBI Taxonomy" id="652676"/>
    <lineage>
        <taxon>unclassified sequences</taxon>
        <taxon>metagenomes</taxon>
        <taxon>ecological metagenomes</taxon>
    </lineage>
</organism>
<dbReference type="NCBIfam" id="TIGR03833">
    <property type="entry name" value="YwbE family protein"/>
    <property type="match status" value="1"/>
</dbReference>
<sequence>MEHIQLDGKLRKDIQIGKHVAIVEKHNQRSGSLTHGVVKRLLTKSSNHPHGIKVQLESGKIGRVKTILDVQSK</sequence>
<accession>A0A3B0R4W4</accession>
<dbReference type="PANTHER" id="PTHR40069:SF1">
    <property type="entry name" value="YWBE PROTEIN"/>
    <property type="match status" value="1"/>
</dbReference>
<proteinExistence type="predicted"/>
<dbReference type="EMBL" id="UOEB01000049">
    <property type="protein sequence ID" value="VAV82918.1"/>
    <property type="molecule type" value="Genomic_DNA"/>
</dbReference>
<reference evidence="1" key="1">
    <citation type="submission" date="2018-06" db="EMBL/GenBank/DDBJ databases">
        <authorList>
            <person name="Zhirakovskaya E."/>
        </authorList>
    </citation>
    <scope>NUCLEOTIDE SEQUENCE</scope>
</reference>
<dbReference type="AlphaFoldDB" id="A0A3B0R4W4"/>
<evidence type="ECO:0000313" key="1">
    <source>
        <dbReference type="EMBL" id="VAV82918.1"/>
    </source>
</evidence>
<dbReference type="Pfam" id="PF09962">
    <property type="entry name" value="DUF2196"/>
    <property type="match status" value="1"/>
</dbReference>
<name>A0A3B0R4W4_9ZZZZ</name>
<dbReference type="PANTHER" id="PTHR40069">
    <property type="entry name" value="YWBE PROTEIN"/>
    <property type="match status" value="1"/>
</dbReference>
<gene>
    <name evidence="1" type="ORF">MNBD_BACTEROID02-168</name>
</gene>
<dbReference type="InterPro" id="IPR019240">
    <property type="entry name" value="DUF2196"/>
</dbReference>